<organism evidence="3 4">
    <name type="scientific">Gracilibacillus halophilus YIM-C55.5</name>
    <dbReference type="NCBI Taxonomy" id="1308866"/>
    <lineage>
        <taxon>Bacteria</taxon>
        <taxon>Bacillati</taxon>
        <taxon>Bacillota</taxon>
        <taxon>Bacilli</taxon>
        <taxon>Bacillales</taxon>
        <taxon>Bacillaceae</taxon>
        <taxon>Gracilibacillus</taxon>
    </lineage>
</organism>
<dbReference type="InterPro" id="IPR023365">
    <property type="entry name" value="Sortase_dom-sf"/>
</dbReference>
<keyword evidence="1" id="KW-0378">Hydrolase</keyword>
<dbReference type="GO" id="GO:0016787">
    <property type="term" value="F:hydrolase activity"/>
    <property type="evidence" value="ECO:0007669"/>
    <property type="project" value="UniProtKB-KW"/>
</dbReference>
<evidence type="ECO:0000313" key="3">
    <source>
        <dbReference type="EMBL" id="ENH96626.1"/>
    </source>
</evidence>
<dbReference type="SUPFAM" id="SSF63817">
    <property type="entry name" value="Sortase"/>
    <property type="match status" value="1"/>
</dbReference>
<dbReference type="NCBIfam" id="TIGR01076">
    <property type="entry name" value="sortase_fam"/>
    <property type="match status" value="1"/>
</dbReference>
<evidence type="ECO:0000256" key="2">
    <source>
        <dbReference type="PIRSR" id="PIRSR605754-1"/>
    </source>
</evidence>
<dbReference type="EMBL" id="APML01000034">
    <property type="protein sequence ID" value="ENH96626.1"/>
    <property type="molecule type" value="Genomic_DNA"/>
</dbReference>
<dbReference type="RefSeq" id="WP_003469144.1">
    <property type="nucleotide sequence ID" value="NZ_APML01000034.1"/>
</dbReference>
<dbReference type="Proteomes" id="UP000012283">
    <property type="component" value="Unassembled WGS sequence"/>
</dbReference>
<dbReference type="InterPro" id="IPR053525">
    <property type="entry name" value="Sortase_D"/>
</dbReference>
<gene>
    <name evidence="3" type="ORF">J416_09624</name>
</gene>
<dbReference type="Gene3D" id="2.40.260.10">
    <property type="entry name" value="Sortase"/>
    <property type="match status" value="1"/>
</dbReference>
<dbReference type="InterPro" id="IPR041999">
    <property type="entry name" value="Sortase_D_1"/>
</dbReference>
<dbReference type="STRING" id="1308866.J416_09624"/>
<dbReference type="OrthoDB" id="165822at2"/>
<comment type="caution">
    <text evidence="3">The sequence shown here is derived from an EMBL/GenBank/DDBJ whole genome shotgun (WGS) entry which is preliminary data.</text>
</comment>
<evidence type="ECO:0000313" key="4">
    <source>
        <dbReference type="Proteomes" id="UP000012283"/>
    </source>
</evidence>
<accession>N4WU44</accession>
<dbReference type="NCBIfam" id="NF033746">
    <property type="entry name" value="class_D_sortase"/>
    <property type="match status" value="1"/>
</dbReference>
<dbReference type="InterPro" id="IPR005754">
    <property type="entry name" value="Sortase"/>
</dbReference>
<proteinExistence type="predicted"/>
<dbReference type="eggNOG" id="COG3764">
    <property type="taxonomic scope" value="Bacteria"/>
</dbReference>
<feature type="active site" description="Acyl-thioester intermediate" evidence="2">
    <location>
        <position position="180"/>
    </location>
</feature>
<keyword evidence="4" id="KW-1185">Reference proteome</keyword>
<dbReference type="CDD" id="cd05828">
    <property type="entry name" value="Sortase_D_1"/>
    <property type="match status" value="1"/>
</dbReference>
<reference evidence="3 4" key="1">
    <citation type="submission" date="2013-03" db="EMBL/GenBank/DDBJ databases">
        <title>Draft genome sequence of Gracibacillus halophilus YIM-C55.5, a moderately halophilic and thermophilic organism from the Xiaochaidamu salt lake.</title>
        <authorList>
            <person name="Sugumar T."/>
            <person name="Polireddy D.R."/>
            <person name="Antony A."/>
            <person name="Madhava Y.R."/>
            <person name="Sivakumar N."/>
        </authorList>
    </citation>
    <scope>NUCLEOTIDE SEQUENCE [LARGE SCALE GENOMIC DNA]</scope>
    <source>
        <strain evidence="3 4">YIM-C55.5</strain>
    </source>
</reference>
<name>N4WU44_9BACI</name>
<sequence>MKQKLAILLIAIGIFTIGWNVYHWYVQADTVTANSQQARSIDANWHNTVMQTGISDLAQEVKQDDEELNEGDEIGTLTIPKLEKIYPIYFGTDQETLEDGTGLYDTPYTVLPNQNGHTAIAGHRDTVFIGLDELEDGDRLYITFNHTKYEYQIRKTWVTNAEDRTVIVEKEEPTLTLTTCYPFDFVGPAPDRYIVESELISKETLK</sequence>
<dbReference type="AlphaFoldDB" id="N4WU44"/>
<protein>
    <submittedName>
        <fullName evidence="3">LPXTG-site transpeptidase family protein</fullName>
    </submittedName>
</protein>
<dbReference type="Pfam" id="PF04203">
    <property type="entry name" value="Sortase"/>
    <property type="match status" value="1"/>
</dbReference>
<dbReference type="PATRIC" id="fig|1308866.3.peg.1951"/>
<feature type="active site" description="Proton donor/acceptor" evidence="2">
    <location>
        <position position="123"/>
    </location>
</feature>
<evidence type="ECO:0000256" key="1">
    <source>
        <dbReference type="ARBA" id="ARBA00022801"/>
    </source>
</evidence>